<evidence type="ECO:0000256" key="2">
    <source>
        <dbReference type="ARBA" id="ARBA00023002"/>
    </source>
</evidence>
<dbReference type="SUPFAM" id="SSF56003">
    <property type="entry name" value="Molybdenum cofactor-binding domain"/>
    <property type="match status" value="1"/>
</dbReference>
<dbReference type="InterPro" id="IPR036856">
    <property type="entry name" value="Ald_Oxase/Xan_DH_a/b_sf"/>
</dbReference>
<dbReference type="PANTHER" id="PTHR11908">
    <property type="entry name" value="XANTHINE DEHYDROGENASE"/>
    <property type="match status" value="1"/>
</dbReference>
<keyword evidence="1" id="KW-0500">Molybdenum</keyword>
<dbReference type="STRING" id="1235591.CAK95_27480"/>
<dbReference type="AlphaFoldDB" id="A0A1W6ZYH2"/>
<name>A0A1W6ZYH2_9HYPH</name>
<evidence type="ECO:0000313" key="4">
    <source>
        <dbReference type="Proteomes" id="UP000194137"/>
    </source>
</evidence>
<organism evidence="3 4">
    <name type="scientific">Pseudorhodoplanes sinuspersici</name>
    <dbReference type="NCBI Taxonomy" id="1235591"/>
    <lineage>
        <taxon>Bacteria</taxon>
        <taxon>Pseudomonadati</taxon>
        <taxon>Pseudomonadota</taxon>
        <taxon>Alphaproteobacteria</taxon>
        <taxon>Hyphomicrobiales</taxon>
        <taxon>Pseudorhodoplanes</taxon>
    </lineage>
</organism>
<dbReference type="RefSeq" id="WP_086090864.1">
    <property type="nucleotide sequence ID" value="NZ_CP021112.1"/>
</dbReference>
<dbReference type="Pfam" id="PF20256">
    <property type="entry name" value="MoCoBD_2"/>
    <property type="match status" value="1"/>
</dbReference>
<protein>
    <submittedName>
        <fullName evidence="3">Xanthine dehydrogenase</fullName>
    </submittedName>
</protein>
<dbReference type="PANTHER" id="PTHR11908:SF132">
    <property type="entry name" value="ALDEHYDE OXIDASE 1-RELATED"/>
    <property type="match status" value="1"/>
</dbReference>
<dbReference type="SMART" id="SM01008">
    <property type="entry name" value="Ald_Xan_dh_C"/>
    <property type="match status" value="1"/>
</dbReference>
<keyword evidence="4" id="KW-1185">Reference proteome</keyword>
<dbReference type="Gene3D" id="3.90.1170.50">
    <property type="entry name" value="Aldehyde oxidase/xanthine dehydrogenase, a/b hammerhead"/>
    <property type="match status" value="1"/>
</dbReference>
<dbReference type="Proteomes" id="UP000194137">
    <property type="component" value="Chromosome"/>
</dbReference>
<keyword evidence="2" id="KW-0560">Oxidoreductase</keyword>
<dbReference type="SUPFAM" id="SSF54665">
    <property type="entry name" value="CO dehydrogenase molybdoprotein N-domain-like"/>
    <property type="match status" value="1"/>
</dbReference>
<reference evidence="3 4" key="1">
    <citation type="submission" date="2017-05" db="EMBL/GenBank/DDBJ databases">
        <title>Full genome sequence of Pseudorhodoplanes sinuspersici.</title>
        <authorList>
            <person name="Dastgheib S.M.M."/>
            <person name="Shavandi M."/>
            <person name="Tirandaz H."/>
        </authorList>
    </citation>
    <scope>NUCLEOTIDE SEQUENCE [LARGE SCALE GENOMIC DNA]</scope>
    <source>
        <strain evidence="3 4">RIPI110</strain>
    </source>
</reference>
<dbReference type="KEGG" id="psin:CAK95_27480"/>
<dbReference type="InterPro" id="IPR008274">
    <property type="entry name" value="AldOxase/xan_DH_MoCoBD1"/>
</dbReference>
<dbReference type="Pfam" id="PF02738">
    <property type="entry name" value="MoCoBD_1"/>
    <property type="match status" value="1"/>
</dbReference>
<dbReference type="InterPro" id="IPR016208">
    <property type="entry name" value="Ald_Oxase/xanthine_DH-like"/>
</dbReference>
<dbReference type="OrthoDB" id="9758509at2"/>
<evidence type="ECO:0000313" key="3">
    <source>
        <dbReference type="EMBL" id="ARQ02432.1"/>
    </source>
</evidence>
<sequence>MTETRGMIGARLPRPEARRFVAGNGRYTDDIAIGGVGQVAFLRSPHAHARIASIDVSVAKASPGVIAVVTADDLAAICTPWQTKLAMLPSHISPEQFPLARGEATWQGEAVVAVVAESRAQAEDAIELIGVAWAELPAIGSIDAAAATDAAKVSTQLAGNLGLDHVFKAGDPGTAFEQAHVVVEHEFSFGRQTGVTLEPRAIIADFDARTRKLTVQHSHQVPNQMREIFAAQFGLSFSDVHVITPDVGGAFGMKLSAYPDEMAVAAIAILLGRPVKFVADRLESFVSDVHAREARVKSRLAVDGDGHLLAMDVAVLSGMGAYSSYPRGSLGEGLQAVHMSAAAYRLPIFNGTLRSYFQNKVPSGVLRAVGQPIATTVTEQLLDLAARKLDIDPADIRRRNYAASDEKNTRSAAGTVLSQLSLDRCHDKLLELMDYEALRRDQAELRQQGIYRGIGLAAFIEQTGVGPALYGSQQVRVSAHESCRLSLEASGGIRCATSITDQGQGTMTALRQIVGETLGVDIGAVEIVCGDTTSAPFGGGAWASRGTALGGEAALRAARKLRGSILAIAGSILQAQPHELRIEAGKIVNAAGMPQLSIADVAARAHYQSHTLPLDDLPPLEFAETYAPRDLPYFVSNGIQAAHVEVDAGLGAIRILGFWVVDDCGTVINPLLVDEQIRGGVVQGIGAALYEQCIYNEDAQLENGTLADYLVPMASEMPDIHVAHVETPISATTLGARGVGEAGAVAAAAAIWTAVNDALSPFGAVVTQQPITPEHVLDCIDQAKS</sequence>
<dbReference type="GO" id="GO:0005506">
    <property type="term" value="F:iron ion binding"/>
    <property type="evidence" value="ECO:0007669"/>
    <property type="project" value="InterPro"/>
</dbReference>
<gene>
    <name evidence="3" type="ORF">CAK95_27480</name>
</gene>
<dbReference type="Gene3D" id="3.30.365.10">
    <property type="entry name" value="Aldehyde oxidase/xanthine dehydrogenase, molybdopterin binding domain"/>
    <property type="match status" value="4"/>
</dbReference>
<proteinExistence type="predicted"/>
<accession>A0A1W6ZYH2</accession>
<dbReference type="InterPro" id="IPR000674">
    <property type="entry name" value="Ald_Oxase/Xan_DH_a/b"/>
</dbReference>
<dbReference type="EMBL" id="CP021112">
    <property type="protein sequence ID" value="ARQ02432.1"/>
    <property type="molecule type" value="Genomic_DNA"/>
</dbReference>
<dbReference type="GO" id="GO:0016491">
    <property type="term" value="F:oxidoreductase activity"/>
    <property type="evidence" value="ECO:0007669"/>
    <property type="project" value="UniProtKB-KW"/>
</dbReference>
<dbReference type="Pfam" id="PF01315">
    <property type="entry name" value="Ald_Xan_dh_C"/>
    <property type="match status" value="1"/>
</dbReference>
<evidence type="ECO:0000256" key="1">
    <source>
        <dbReference type="ARBA" id="ARBA00022505"/>
    </source>
</evidence>
<dbReference type="InterPro" id="IPR046867">
    <property type="entry name" value="AldOxase/xan_DH_MoCoBD2"/>
</dbReference>
<dbReference type="InterPro" id="IPR037165">
    <property type="entry name" value="AldOxase/xan_DH_Mopterin-bd_sf"/>
</dbReference>